<evidence type="ECO:0008006" key="3">
    <source>
        <dbReference type="Google" id="ProtNLM"/>
    </source>
</evidence>
<comment type="caution">
    <text evidence="1">The sequence shown here is derived from an EMBL/GenBank/DDBJ whole genome shotgun (WGS) entry which is preliminary data.</text>
</comment>
<evidence type="ECO:0000313" key="2">
    <source>
        <dbReference type="Proteomes" id="UP001251085"/>
    </source>
</evidence>
<accession>A0ABU3EGC2</accession>
<protein>
    <recommendedName>
        <fullName evidence="3">Flagellar export protein FliJ</fullName>
    </recommendedName>
</protein>
<gene>
    <name evidence="1" type="ORF">RM190_14860</name>
</gene>
<dbReference type="Proteomes" id="UP001251085">
    <property type="component" value="Unassembled WGS sequence"/>
</dbReference>
<keyword evidence="2" id="KW-1185">Reference proteome</keyword>
<sequence>MSDIGESIARLADLARLKSDLEMRRFAAYRAHVEAARARITTLTEELQALYDSEAAHSLSGARLANALAGDRSRALGRAEVELEQMMPGYQAARGAALREFGRVQALEDLHARETDARRLKVQRKQSDGA</sequence>
<evidence type="ECO:0000313" key="1">
    <source>
        <dbReference type="EMBL" id="MDT1063156.1"/>
    </source>
</evidence>
<dbReference type="EMBL" id="JAVRQI010000011">
    <property type="protein sequence ID" value="MDT1063156.1"/>
    <property type="molecule type" value="Genomic_DNA"/>
</dbReference>
<reference evidence="2" key="1">
    <citation type="submission" date="2023-07" db="EMBL/GenBank/DDBJ databases">
        <title>Characterization of two Paracoccaceae strains isolated from Phycosphere and proposal of Xinfangfangia lacusdiani sp. nov.</title>
        <authorList>
            <person name="Deng Y."/>
            <person name="Zhang Y.Q."/>
        </authorList>
    </citation>
    <scope>NUCLEOTIDE SEQUENCE [LARGE SCALE GENOMIC DNA]</scope>
    <source>
        <strain evidence="2">CPCC 101403</strain>
    </source>
</reference>
<organism evidence="1 2">
    <name type="scientific">Paracoccus broussonetiae</name>
    <dbReference type="NCBI Taxonomy" id="3075834"/>
    <lineage>
        <taxon>Bacteria</taxon>
        <taxon>Pseudomonadati</taxon>
        <taxon>Pseudomonadota</taxon>
        <taxon>Alphaproteobacteria</taxon>
        <taxon>Rhodobacterales</taxon>
        <taxon>Paracoccaceae</taxon>
        <taxon>Paracoccus</taxon>
    </lineage>
</organism>
<name>A0ABU3EGC2_9RHOB</name>
<dbReference type="RefSeq" id="WP_311760245.1">
    <property type="nucleotide sequence ID" value="NZ_JAVRQI010000011.1"/>
</dbReference>
<proteinExistence type="predicted"/>